<dbReference type="AlphaFoldDB" id="A0A1F6GSU8"/>
<sequence length="185" mass="20021">MEAKQRRVLGICGSLRQGSANRLFLEALAQVAPQEIKFQLFGGLGELPFFNPDLDPEGGSPPVEVQELRRQLAEADAVVIATPEIVHGPPGLLKNAIDWAVSSGSFSAKPVVLVTVSAGPGEQAQAILSHTLEVLEAKVVHRLSLHSGKVRRSLDQNHRSLTDELTRSLEQLWVALAEAWVPLES</sequence>
<accession>A0A1F6GSU8</accession>
<dbReference type="GO" id="GO:0005829">
    <property type="term" value="C:cytosol"/>
    <property type="evidence" value="ECO:0007669"/>
    <property type="project" value="TreeGrafter"/>
</dbReference>
<dbReference type="InterPro" id="IPR029039">
    <property type="entry name" value="Flavoprotein-like_sf"/>
</dbReference>
<organism evidence="2 3">
    <name type="scientific">Candidatus Lambdaproteobacteria bacterium RIFOXYD2_FULL_56_26</name>
    <dbReference type="NCBI Taxonomy" id="1817773"/>
    <lineage>
        <taxon>Bacteria</taxon>
        <taxon>Pseudomonadati</taxon>
        <taxon>Pseudomonadota</taxon>
        <taxon>Candidatus Lambdaproteobacteria</taxon>
    </lineage>
</organism>
<dbReference type="GO" id="GO:0016491">
    <property type="term" value="F:oxidoreductase activity"/>
    <property type="evidence" value="ECO:0007669"/>
    <property type="project" value="InterPro"/>
</dbReference>
<dbReference type="InterPro" id="IPR005025">
    <property type="entry name" value="FMN_Rdtase-like_dom"/>
</dbReference>
<dbReference type="PANTHER" id="PTHR30543">
    <property type="entry name" value="CHROMATE REDUCTASE"/>
    <property type="match status" value="1"/>
</dbReference>
<evidence type="ECO:0000259" key="1">
    <source>
        <dbReference type="Pfam" id="PF03358"/>
    </source>
</evidence>
<dbReference type="InterPro" id="IPR050712">
    <property type="entry name" value="NAD(P)H-dep_reductase"/>
</dbReference>
<evidence type="ECO:0000313" key="2">
    <source>
        <dbReference type="EMBL" id="OGH01204.1"/>
    </source>
</evidence>
<dbReference type="GO" id="GO:0010181">
    <property type="term" value="F:FMN binding"/>
    <property type="evidence" value="ECO:0007669"/>
    <property type="project" value="TreeGrafter"/>
</dbReference>
<dbReference type="PANTHER" id="PTHR30543:SF21">
    <property type="entry name" value="NAD(P)H-DEPENDENT FMN REDUCTASE LOT6"/>
    <property type="match status" value="1"/>
</dbReference>
<dbReference type="Gene3D" id="3.40.50.360">
    <property type="match status" value="1"/>
</dbReference>
<feature type="domain" description="NADPH-dependent FMN reductase-like" evidence="1">
    <location>
        <begin position="7"/>
        <end position="145"/>
    </location>
</feature>
<name>A0A1F6GSU8_9PROT</name>
<dbReference type="EMBL" id="MFNF01000037">
    <property type="protein sequence ID" value="OGH01204.1"/>
    <property type="molecule type" value="Genomic_DNA"/>
</dbReference>
<gene>
    <name evidence="2" type="ORF">A2557_00910</name>
</gene>
<dbReference type="Pfam" id="PF03358">
    <property type="entry name" value="FMN_red"/>
    <property type="match status" value="1"/>
</dbReference>
<reference evidence="2 3" key="1">
    <citation type="journal article" date="2016" name="Nat. Commun.">
        <title>Thousands of microbial genomes shed light on interconnected biogeochemical processes in an aquifer system.</title>
        <authorList>
            <person name="Anantharaman K."/>
            <person name="Brown C.T."/>
            <person name="Hug L.A."/>
            <person name="Sharon I."/>
            <person name="Castelle C.J."/>
            <person name="Probst A.J."/>
            <person name="Thomas B.C."/>
            <person name="Singh A."/>
            <person name="Wilkins M.J."/>
            <person name="Karaoz U."/>
            <person name="Brodie E.L."/>
            <person name="Williams K.H."/>
            <person name="Hubbard S.S."/>
            <person name="Banfield J.F."/>
        </authorList>
    </citation>
    <scope>NUCLEOTIDE SEQUENCE [LARGE SCALE GENOMIC DNA]</scope>
</reference>
<evidence type="ECO:0000313" key="3">
    <source>
        <dbReference type="Proteomes" id="UP000177583"/>
    </source>
</evidence>
<dbReference type="Proteomes" id="UP000177583">
    <property type="component" value="Unassembled WGS sequence"/>
</dbReference>
<proteinExistence type="predicted"/>
<protein>
    <recommendedName>
        <fullName evidence="1">NADPH-dependent FMN reductase-like domain-containing protein</fullName>
    </recommendedName>
</protein>
<dbReference type="SUPFAM" id="SSF52218">
    <property type="entry name" value="Flavoproteins"/>
    <property type="match status" value="1"/>
</dbReference>
<comment type="caution">
    <text evidence="2">The sequence shown here is derived from an EMBL/GenBank/DDBJ whole genome shotgun (WGS) entry which is preliminary data.</text>
</comment>